<evidence type="ECO:0000313" key="2">
    <source>
        <dbReference type="EMBL" id="OBS10810.1"/>
    </source>
</evidence>
<sequence>MREMQRETDWLDAARQVTEVETEHRIAERERPPEPLSADVALSSDDLRCPACGEPIPEARVRAGYTICVVCQDARERNSWLHRGG</sequence>
<keyword evidence="3" id="KW-1185">Reference proteome</keyword>
<protein>
    <submittedName>
        <fullName evidence="2">Uncharacterized protein</fullName>
    </submittedName>
</protein>
<comment type="caution">
    <text evidence="2">The sequence shown here is derived from an EMBL/GenBank/DDBJ whole genome shotgun (WGS) entry which is preliminary data.</text>
</comment>
<dbReference type="EMBL" id="JQSG02000001">
    <property type="protein sequence ID" value="OBS10810.1"/>
    <property type="molecule type" value="Genomic_DNA"/>
</dbReference>
<dbReference type="PROSITE" id="PS51128">
    <property type="entry name" value="ZF_DKSA_2"/>
    <property type="match status" value="1"/>
</dbReference>
<evidence type="ECO:0000256" key="1">
    <source>
        <dbReference type="PROSITE-ProRule" id="PRU00510"/>
    </source>
</evidence>
<comment type="caution">
    <text evidence="1">Lacks conserved residue(s) required for the propagation of feature annotation.</text>
</comment>
<dbReference type="RefSeq" id="WP_038086469.1">
    <property type="nucleotide sequence ID" value="NZ_JQSG02000001.1"/>
</dbReference>
<accession>A0A1A6C8D5</accession>
<name>A0A1A6C8D5_9GAMM</name>
<organism evidence="2 3">
    <name type="scientific">Acidihalobacter prosperus</name>
    <dbReference type="NCBI Taxonomy" id="160660"/>
    <lineage>
        <taxon>Bacteria</taxon>
        <taxon>Pseudomonadati</taxon>
        <taxon>Pseudomonadota</taxon>
        <taxon>Gammaproteobacteria</taxon>
        <taxon>Chromatiales</taxon>
        <taxon>Ectothiorhodospiraceae</taxon>
        <taxon>Acidihalobacter</taxon>
    </lineage>
</organism>
<reference evidence="2 3" key="1">
    <citation type="journal article" date="2014" name="Genome Announc.">
        <title>Draft Genome Sequence of the Iron-Oxidizing, Acidophilic, and Halotolerant 'Thiobacillus prosperus' Type Strain DSM 5130.</title>
        <authorList>
            <person name="Ossandon F.J."/>
            <person name="Cardenas J.P."/>
            <person name="Corbett M."/>
            <person name="Quatrini R."/>
            <person name="Holmes D.S."/>
            <person name="Watkin E."/>
        </authorList>
    </citation>
    <scope>NUCLEOTIDE SEQUENCE [LARGE SCALE GENOMIC DNA]</scope>
    <source>
        <strain evidence="2 3">DSM 5130</strain>
    </source>
</reference>
<proteinExistence type="predicted"/>
<dbReference type="AlphaFoldDB" id="A0A1A6C8D5"/>
<dbReference type="OrthoDB" id="962301at2"/>
<evidence type="ECO:0000313" key="3">
    <source>
        <dbReference type="Proteomes" id="UP000029273"/>
    </source>
</evidence>
<dbReference type="Proteomes" id="UP000029273">
    <property type="component" value="Unassembled WGS sequence"/>
</dbReference>
<gene>
    <name evidence="2" type="ORF">Thpro_020526</name>
</gene>